<accession>A0AAD7MTY2</accession>
<evidence type="ECO:0000313" key="3">
    <source>
        <dbReference type="Proteomes" id="UP001215598"/>
    </source>
</evidence>
<dbReference type="Proteomes" id="UP001215598">
    <property type="component" value="Unassembled WGS sequence"/>
</dbReference>
<reference evidence="2" key="1">
    <citation type="submission" date="2023-03" db="EMBL/GenBank/DDBJ databases">
        <title>Massive genome expansion in bonnet fungi (Mycena s.s.) driven by repeated elements and novel gene families across ecological guilds.</title>
        <authorList>
            <consortium name="Lawrence Berkeley National Laboratory"/>
            <person name="Harder C.B."/>
            <person name="Miyauchi S."/>
            <person name="Viragh M."/>
            <person name="Kuo A."/>
            <person name="Thoen E."/>
            <person name="Andreopoulos B."/>
            <person name="Lu D."/>
            <person name="Skrede I."/>
            <person name="Drula E."/>
            <person name="Henrissat B."/>
            <person name="Morin E."/>
            <person name="Kohler A."/>
            <person name="Barry K."/>
            <person name="LaButti K."/>
            <person name="Morin E."/>
            <person name="Salamov A."/>
            <person name="Lipzen A."/>
            <person name="Mereny Z."/>
            <person name="Hegedus B."/>
            <person name="Baldrian P."/>
            <person name="Stursova M."/>
            <person name="Weitz H."/>
            <person name="Taylor A."/>
            <person name="Grigoriev I.V."/>
            <person name="Nagy L.G."/>
            <person name="Martin F."/>
            <person name="Kauserud H."/>
        </authorList>
    </citation>
    <scope>NUCLEOTIDE SEQUENCE</scope>
    <source>
        <strain evidence="2">CBHHK182m</strain>
    </source>
</reference>
<evidence type="ECO:0000313" key="2">
    <source>
        <dbReference type="EMBL" id="KAJ7730541.1"/>
    </source>
</evidence>
<protein>
    <submittedName>
        <fullName evidence="2">Uncharacterized protein</fullName>
    </submittedName>
</protein>
<proteinExistence type="predicted"/>
<gene>
    <name evidence="2" type="ORF">B0H16DRAFT_1469514</name>
</gene>
<keyword evidence="3" id="KW-1185">Reference proteome</keyword>
<dbReference type="AlphaFoldDB" id="A0AAD7MTY2"/>
<dbReference type="EMBL" id="JARKIB010000158">
    <property type="protein sequence ID" value="KAJ7730541.1"/>
    <property type="molecule type" value="Genomic_DNA"/>
</dbReference>
<sequence>MNRRGLTCAEFILRKLGQSNAASSSIHKSRGRYYGEGHTLICYSDLPVNADRMICTMLSKHEEEGARRGINSSILVAFESKLSQQDAEHVAAGTRNNNIVNMNRLQSYLIMRAKWGWDLCLVFYKKKGRISLRNAERQESTTSCPSTRWRAARTSTSKTAVIGGNGADSPQHWTILRWGNILPTPGACPAKSTRLFATARSTMSLDLSRNTNDPATGILQPLRFAAALQDSLGGVLKVRFEGLYAHKGYSIHLQEAPPGIIPGAQLAHSSSGIATPSFPRQGAMKKPGDSQTCLCMKRINGKPSDTRCTLSLLTISSYRKEKRWWWRSRKMYKYMLTRALREQGFRLPRCRFGFGSSCIGIGGGRRIQQHRDWCCYGRVQGDLDGAQATCPREARVGSGSFQVGLGTVRHVGPTAREDTTPLRCRGREVARQVGESESQIGDRPTSGDKATFINKLKYRK</sequence>
<evidence type="ECO:0000256" key="1">
    <source>
        <dbReference type="SAM" id="MobiDB-lite"/>
    </source>
</evidence>
<name>A0AAD7MTY2_9AGAR</name>
<feature type="region of interest" description="Disordered" evidence="1">
    <location>
        <begin position="433"/>
        <end position="460"/>
    </location>
</feature>
<comment type="caution">
    <text evidence="2">The sequence shown here is derived from an EMBL/GenBank/DDBJ whole genome shotgun (WGS) entry which is preliminary data.</text>
</comment>
<organism evidence="2 3">
    <name type="scientific">Mycena metata</name>
    <dbReference type="NCBI Taxonomy" id="1033252"/>
    <lineage>
        <taxon>Eukaryota</taxon>
        <taxon>Fungi</taxon>
        <taxon>Dikarya</taxon>
        <taxon>Basidiomycota</taxon>
        <taxon>Agaricomycotina</taxon>
        <taxon>Agaricomycetes</taxon>
        <taxon>Agaricomycetidae</taxon>
        <taxon>Agaricales</taxon>
        <taxon>Marasmiineae</taxon>
        <taxon>Mycenaceae</taxon>
        <taxon>Mycena</taxon>
    </lineage>
</organism>